<dbReference type="EMBL" id="ASQA01000028">
    <property type="protein sequence ID" value="ETT84106.1"/>
    <property type="molecule type" value="Genomic_DNA"/>
</dbReference>
<dbReference type="PROSITE" id="PS51257">
    <property type="entry name" value="PROKAR_LIPOPROTEIN"/>
    <property type="match status" value="1"/>
</dbReference>
<evidence type="ECO:0000313" key="1">
    <source>
        <dbReference type="EMBL" id="ETT84106.1"/>
    </source>
</evidence>
<evidence type="ECO:0000313" key="2">
    <source>
        <dbReference type="Proteomes" id="UP000019062"/>
    </source>
</evidence>
<accession>W4EWA1</accession>
<keyword evidence="2" id="KW-1185">Reference proteome</keyword>
<comment type="caution">
    <text evidence="1">The sequence shown here is derived from an EMBL/GenBank/DDBJ whole genome shotgun (WGS) entry which is preliminary data.</text>
</comment>
<dbReference type="AlphaFoldDB" id="W4EWA1"/>
<proteinExistence type="predicted"/>
<dbReference type="Proteomes" id="UP000019062">
    <property type="component" value="Unassembled WGS sequence"/>
</dbReference>
<dbReference type="eggNOG" id="ENOG5033DTK">
    <property type="taxonomic scope" value="Bacteria"/>
</dbReference>
<name>W4EWA1_9BACL</name>
<dbReference type="RefSeq" id="WP_038185233.1">
    <property type="nucleotide sequence ID" value="NZ_ASQA01000028.1"/>
</dbReference>
<sequence length="103" mass="11767">MINLFSKWTILIYRKIQVYCVFNQTLFLSCNFYPKRLKESTIKSIIMTSLSKGTLKGTAKNGYKTYTYKLNKHGNKNMKVVVNKDGVIVTAYPTSGTSVKVKK</sequence>
<reference evidence="1 2" key="1">
    <citation type="journal article" date="2014" name="BMC Genomics">
        <title>Genomic comparison of sporeforming bacilli isolated from milk.</title>
        <authorList>
            <person name="Moreno Switt A.I."/>
            <person name="Andrus A.D."/>
            <person name="Ranieri M.L."/>
            <person name="Orsi R.H."/>
            <person name="Ivy R."/>
            <person name="den Bakker H.C."/>
            <person name="Martin N.H."/>
            <person name="Wiedmann M."/>
            <person name="Boor K.J."/>
        </authorList>
    </citation>
    <scope>NUCLEOTIDE SEQUENCE [LARGE SCALE GENOMIC DNA]</scope>
    <source>
        <strain evidence="1 2">FSL R5-213</strain>
    </source>
</reference>
<organism evidence="1 2">
    <name type="scientific">Viridibacillus arenosi FSL R5-213</name>
    <dbReference type="NCBI Taxonomy" id="1227360"/>
    <lineage>
        <taxon>Bacteria</taxon>
        <taxon>Bacillati</taxon>
        <taxon>Bacillota</taxon>
        <taxon>Bacilli</taxon>
        <taxon>Bacillales</taxon>
        <taxon>Caryophanaceae</taxon>
        <taxon>Viridibacillus</taxon>
    </lineage>
</organism>
<protein>
    <submittedName>
        <fullName evidence="1">Uncharacterized protein</fullName>
    </submittedName>
</protein>
<gene>
    <name evidence="1" type="ORF">C176_12098</name>
</gene>